<keyword evidence="4" id="KW-1185">Reference proteome</keyword>
<evidence type="ECO:0000256" key="1">
    <source>
        <dbReference type="SAM" id="MobiDB-lite"/>
    </source>
</evidence>
<gene>
    <name evidence="3" type="ORF">GCM10023187_02860</name>
</gene>
<evidence type="ECO:0000259" key="2">
    <source>
        <dbReference type="Pfam" id="PF01565"/>
    </source>
</evidence>
<dbReference type="PANTHER" id="PTHR43762">
    <property type="entry name" value="L-GULONOLACTONE OXIDASE"/>
    <property type="match status" value="1"/>
</dbReference>
<sequence length="542" mass="59848">MTLPNGLEQKPMPSWTNGHENFTRPLKPNASFKLRIPNLSSPQAQYRQTTANFQWLIQYAIDNNLRMRALGKGWSFSEVAVADGGLVDTLSLRQSFALRDSFVAPAYRAAGKSSGNLYFTECGMSIIGLEGILEPAGKSIRASGASNAQTMAGALSTGTHGGAYRFGAVHDAVVGLHLVTGPDRHLWLERASYPVAAPEFTDWLGVTEVHRSDDLFNSALVSFGSFGFIHGVMIEIENLFLLEDYSTQHVPYTDALRSVMTDQDLTGLLPWLPLPINDPTKEPYHLGVIVNPHQFDPTGADAGRGAYVQVRYKIPYRSNYPRPQPKPEGFTYGDDTLGLVQTVLDKMGRLALKHIPKLVNQLYPLAFEDTNGTAGTISEVFGSTNIRGKAFSAAIGVDSHDSPRVLEEIVKLNQQIAFPGVLGTRFVKGTPATLGFTRFPVTCVMELDGVQAKVTNEFLQRLWNRLEALRIPYTLHWGKINFNLTESLVLDMYGKDKVETWLRSRQKLLDAPARAVFTNAFMERCGLTKELMPAAPVTPIFV</sequence>
<dbReference type="Gene3D" id="3.30.465.10">
    <property type="match status" value="1"/>
</dbReference>
<evidence type="ECO:0000313" key="4">
    <source>
        <dbReference type="Proteomes" id="UP001500936"/>
    </source>
</evidence>
<dbReference type="Pfam" id="PF01565">
    <property type="entry name" value="FAD_binding_4"/>
    <property type="match status" value="1"/>
</dbReference>
<evidence type="ECO:0000313" key="3">
    <source>
        <dbReference type="EMBL" id="GAA4395655.1"/>
    </source>
</evidence>
<dbReference type="InterPro" id="IPR016169">
    <property type="entry name" value="FAD-bd_PCMH_sub2"/>
</dbReference>
<dbReference type="InterPro" id="IPR036318">
    <property type="entry name" value="FAD-bd_PCMH-like_sf"/>
</dbReference>
<organism evidence="3 4">
    <name type="scientific">Nibrella viscosa</name>
    <dbReference type="NCBI Taxonomy" id="1084524"/>
    <lineage>
        <taxon>Bacteria</taxon>
        <taxon>Pseudomonadati</taxon>
        <taxon>Bacteroidota</taxon>
        <taxon>Cytophagia</taxon>
        <taxon>Cytophagales</taxon>
        <taxon>Spirosomataceae</taxon>
        <taxon>Nibrella</taxon>
    </lineage>
</organism>
<dbReference type="Proteomes" id="UP001500936">
    <property type="component" value="Unassembled WGS sequence"/>
</dbReference>
<reference evidence="4" key="1">
    <citation type="journal article" date="2019" name="Int. J. Syst. Evol. Microbiol.">
        <title>The Global Catalogue of Microorganisms (GCM) 10K type strain sequencing project: providing services to taxonomists for standard genome sequencing and annotation.</title>
        <authorList>
            <consortium name="The Broad Institute Genomics Platform"/>
            <consortium name="The Broad Institute Genome Sequencing Center for Infectious Disease"/>
            <person name="Wu L."/>
            <person name="Ma J."/>
        </authorList>
    </citation>
    <scope>NUCLEOTIDE SEQUENCE [LARGE SCALE GENOMIC DNA]</scope>
    <source>
        <strain evidence="4">JCM 17925</strain>
    </source>
</reference>
<dbReference type="PANTHER" id="PTHR43762:SF1">
    <property type="entry name" value="D-ARABINONO-1,4-LACTONE OXIDASE"/>
    <property type="match status" value="1"/>
</dbReference>
<comment type="caution">
    <text evidence="3">The sequence shown here is derived from an EMBL/GenBank/DDBJ whole genome shotgun (WGS) entry which is preliminary data.</text>
</comment>
<feature type="region of interest" description="Disordered" evidence="1">
    <location>
        <begin position="1"/>
        <end position="21"/>
    </location>
</feature>
<dbReference type="SUPFAM" id="SSF56176">
    <property type="entry name" value="FAD-binding/transporter-associated domain-like"/>
    <property type="match status" value="1"/>
</dbReference>
<proteinExistence type="predicted"/>
<feature type="domain" description="FAD linked oxidase N-terminal" evidence="2">
    <location>
        <begin position="49"/>
        <end position="182"/>
    </location>
</feature>
<accession>A0ABP8JSV7</accession>
<protein>
    <recommendedName>
        <fullName evidence="2">FAD linked oxidase N-terminal domain-containing protein</fullName>
    </recommendedName>
</protein>
<dbReference type="EMBL" id="BAABHB010000001">
    <property type="protein sequence ID" value="GAA4395655.1"/>
    <property type="molecule type" value="Genomic_DNA"/>
</dbReference>
<dbReference type="RefSeq" id="WP_345263202.1">
    <property type="nucleotide sequence ID" value="NZ_BAABHB010000001.1"/>
</dbReference>
<dbReference type="InterPro" id="IPR006094">
    <property type="entry name" value="Oxid_FAD_bind_N"/>
</dbReference>
<dbReference type="InterPro" id="IPR010031">
    <property type="entry name" value="FAD_lactone_oxidase-like"/>
</dbReference>
<name>A0ABP8JSV7_9BACT</name>